<name>A0AAV2NKQ2_9HYME</name>
<feature type="region of interest" description="Disordered" evidence="1">
    <location>
        <begin position="78"/>
        <end position="106"/>
    </location>
</feature>
<keyword evidence="3" id="KW-1185">Reference proteome</keyword>
<dbReference type="Proteomes" id="UP001497644">
    <property type="component" value="Chromosome 2"/>
</dbReference>
<dbReference type="EMBL" id="OZ034825">
    <property type="protein sequence ID" value="CAL1680237.1"/>
    <property type="molecule type" value="Genomic_DNA"/>
</dbReference>
<accession>A0AAV2NKQ2</accession>
<feature type="compositionally biased region" description="Basic and acidic residues" evidence="1">
    <location>
        <begin position="80"/>
        <end position="91"/>
    </location>
</feature>
<sequence length="114" mass="13175">MATPSSLCVHGLFYVHTEEQFDGSLWSRLDPFLEREGSCGRSGWPRKNLIRVRQQGFSRILTSGIRNELSKRLKLNTCKGESEQPKEETRRTLKKKERRVAPGLRGPLEDFCVR</sequence>
<evidence type="ECO:0000313" key="3">
    <source>
        <dbReference type="Proteomes" id="UP001497644"/>
    </source>
</evidence>
<evidence type="ECO:0000313" key="2">
    <source>
        <dbReference type="EMBL" id="CAL1680237.1"/>
    </source>
</evidence>
<proteinExistence type="predicted"/>
<gene>
    <name evidence="2" type="ORF">LPLAT_LOCUS6295</name>
</gene>
<protein>
    <submittedName>
        <fullName evidence="2">Uncharacterized protein</fullName>
    </submittedName>
</protein>
<reference evidence="2" key="1">
    <citation type="submission" date="2024-04" db="EMBL/GenBank/DDBJ databases">
        <authorList>
            <consortium name="Molecular Ecology Group"/>
        </authorList>
    </citation>
    <scope>NUCLEOTIDE SEQUENCE</scope>
</reference>
<dbReference type="AlphaFoldDB" id="A0AAV2NKQ2"/>
<evidence type="ECO:0000256" key="1">
    <source>
        <dbReference type="SAM" id="MobiDB-lite"/>
    </source>
</evidence>
<organism evidence="2 3">
    <name type="scientific">Lasius platythorax</name>
    <dbReference type="NCBI Taxonomy" id="488582"/>
    <lineage>
        <taxon>Eukaryota</taxon>
        <taxon>Metazoa</taxon>
        <taxon>Ecdysozoa</taxon>
        <taxon>Arthropoda</taxon>
        <taxon>Hexapoda</taxon>
        <taxon>Insecta</taxon>
        <taxon>Pterygota</taxon>
        <taxon>Neoptera</taxon>
        <taxon>Endopterygota</taxon>
        <taxon>Hymenoptera</taxon>
        <taxon>Apocrita</taxon>
        <taxon>Aculeata</taxon>
        <taxon>Formicoidea</taxon>
        <taxon>Formicidae</taxon>
        <taxon>Formicinae</taxon>
        <taxon>Lasius</taxon>
        <taxon>Lasius</taxon>
    </lineage>
</organism>